<protein>
    <submittedName>
        <fullName evidence="3">Processed acidic surface protein</fullName>
    </submittedName>
</protein>
<dbReference type="OrthoDB" id="2718583at2"/>
<reference evidence="3 4" key="1">
    <citation type="submission" date="2020-08" db="EMBL/GenBank/DDBJ databases">
        <title>Genomic Encyclopedia of Type Strains, Phase IV (KMG-IV): sequencing the most valuable type-strain genomes for metagenomic binning, comparative biology and taxonomic classification.</title>
        <authorList>
            <person name="Goeker M."/>
        </authorList>
    </citation>
    <scope>NUCLEOTIDE SEQUENCE [LARGE SCALE GENOMIC DNA]</scope>
    <source>
        <strain evidence="3 4">DSM 15895</strain>
    </source>
</reference>
<evidence type="ECO:0000256" key="2">
    <source>
        <dbReference type="SAM" id="SignalP"/>
    </source>
</evidence>
<evidence type="ECO:0000256" key="1">
    <source>
        <dbReference type="SAM" id="Phobius"/>
    </source>
</evidence>
<proteinExistence type="predicted"/>
<sequence>MKRLFLLILSAALMFGFLPASAFAMEANDKGFDEFLKEIQWEKSAYIDYLESKGYSLEDFESAEELGLPITEETLQSVLTDFEMSRSELNALLIENGDIEEGQDVLVTEWYLFIEELSDGINFYVNGGTAITDDNLQELLEYYEFESKEELESFLNEQGDSIENYEFIEDLEYALDDYIYGYGDEYDIEVDIEGMFTELGLTLEELERLEAHLETLDFEDPAFQERAEALADRMMMIEEFESANELTAAQISELIAIYTDALNLMNLDAKYYLVKGSEKLPVTLGTLITLETVEGYDLLVEIYNTQGTFLADFILTNDSFGSDIIQETGEDIKVVEEEVKEETKVVAAPPAVKTPGKKSEKAPVKKTVKGGKLPKTASDYLPNALIGLVIALAGVALFRRSKAMGL</sequence>
<feature type="chain" id="PRO_5030701840" evidence="2">
    <location>
        <begin position="25"/>
        <end position="406"/>
    </location>
</feature>
<dbReference type="InterPro" id="IPR030832">
    <property type="entry name" value="Acidic_LPXTA"/>
</dbReference>
<evidence type="ECO:0000313" key="3">
    <source>
        <dbReference type="EMBL" id="MBB5179252.1"/>
    </source>
</evidence>
<dbReference type="RefSeq" id="WP_135504002.1">
    <property type="nucleotide sequence ID" value="NZ_JACHHE010000001.1"/>
</dbReference>
<organism evidence="3 4">
    <name type="scientific">Planococcus koreensis</name>
    <dbReference type="NCBI Taxonomy" id="112331"/>
    <lineage>
        <taxon>Bacteria</taxon>
        <taxon>Bacillati</taxon>
        <taxon>Bacillota</taxon>
        <taxon>Bacilli</taxon>
        <taxon>Bacillales</taxon>
        <taxon>Caryophanaceae</taxon>
        <taxon>Planococcus</taxon>
    </lineage>
</organism>
<accession>A0A7W8CS88</accession>
<name>A0A7W8CS88_9BACL</name>
<keyword evidence="1" id="KW-0812">Transmembrane</keyword>
<keyword evidence="1" id="KW-1133">Transmembrane helix</keyword>
<gene>
    <name evidence="3" type="ORF">HNQ44_000674</name>
</gene>
<feature type="transmembrane region" description="Helical" evidence="1">
    <location>
        <begin position="380"/>
        <end position="398"/>
    </location>
</feature>
<dbReference type="NCBIfam" id="TIGR04383">
    <property type="entry name" value="acidic_w_LPXTA"/>
    <property type="match status" value="2"/>
</dbReference>
<comment type="caution">
    <text evidence="3">The sequence shown here is derived from an EMBL/GenBank/DDBJ whole genome shotgun (WGS) entry which is preliminary data.</text>
</comment>
<dbReference type="Proteomes" id="UP000525923">
    <property type="component" value="Unassembled WGS sequence"/>
</dbReference>
<keyword evidence="4" id="KW-1185">Reference proteome</keyword>
<keyword evidence="1" id="KW-0472">Membrane</keyword>
<dbReference type="EMBL" id="JACHHE010000001">
    <property type="protein sequence ID" value="MBB5179252.1"/>
    <property type="molecule type" value="Genomic_DNA"/>
</dbReference>
<feature type="signal peptide" evidence="2">
    <location>
        <begin position="1"/>
        <end position="24"/>
    </location>
</feature>
<evidence type="ECO:0000313" key="4">
    <source>
        <dbReference type="Proteomes" id="UP000525923"/>
    </source>
</evidence>
<dbReference type="AlphaFoldDB" id="A0A7W8CS88"/>
<keyword evidence="2" id="KW-0732">Signal</keyword>